<dbReference type="Gene3D" id="1.10.10.2910">
    <property type="match status" value="1"/>
</dbReference>
<dbReference type="InterPro" id="IPR001387">
    <property type="entry name" value="Cro/C1-type_HTH"/>
</dbReference>
<dbReference type="SUPFAM" id="SSF47413">
    <property type="entry name" value="lambda repressor-like DNA-binding domains"/>
    <property type="match status" value="1"/>
</dbReference>
<protein>
    <submittedName>
        <fullName evidence="3">ImmA/IrrE family metallo-endopeptidase</fullName>
    </submittedName>
</protein>
<dbReference type="Proteomes" id="UP000515743">
    <property type="component" value="Chromosome"/>
</dbReference>
<dbReference type="InterPro" id="IPR010982">
    <property type="entry name" value="Lambda_DNA-bd_dom_sf"/>
</dbReference>
<proteinExistence type="inferred from homology"/>
<evidence type="ECO:0000313" key="4">
    <source>
        <dbReference type="Proteomes" id="UP000515743"/>
    </source>
</evidence>
<name>A0A7G7CSN1_9CORY</name>
<dbReference type="PANTHER" id="PTHR43236:SF2">
    <property type="entry name" value="BLL0069 PROTEIN"/>
    <property type="match status" value="1"/>
</dbReference>
<organism evidence="3 4">
    <name type="scientific">Corynebacterium incognita</name>
    <dbReference type="NCBI Taxonomy" id="2754725"/>
    <lineage>
        <taxon>Bacteria</taxon>
        <taxon>Bacillati</taxon>
        <taxon>Actinomycetota</taxon>
        <taxon>Actinomycetes</taxon>
        <taxon>Mycobacteriales</taxon>
        <taxon>Corynebacteriaceae</taxon>
        <taxon>Corynebacterium</taxon>
    </lineage>
</organism>
<dbReference type="PANTHER" id="PTHR43236">
    <property type="entry name" value="ANTITOXIN HIGA1"/>
    <property type="match status" value="1"/>
</dbReference>
<reference evidence="3 4" key="1">
    <citation type="submission" date="2020-07" db="EMBL/GenBank/DDBJ databases">
        <title>Complete genome and description of Corynebacterium incognita strain Marseille-Q3630 sp. nov.</title>
        <authorList>
            <person name="Boxberger M."/>
        </authorList>
    </citation>
    <scope>NUCLEOTIDE SEQUENCE [LARGE SCALE GENOMIC DNA]</scope>
    <source>
        <strain evidence="3 4">Marseille-Q3630</strain>
    </source>
</reference>
<keyword evidence="4" id="KW-1185">Reference proteome</keyword>
<dbReference type="KEGG" id="cik:H0194_08890"/>
<evidence type="ECO:0000259" key="2">
    <source>
        <dbReference type="Pfam" id="PF06114"/>
    </source>
</evidence>
<dbReference type="Pfam" id="PF06114">
    <property type="entry name" value="Peptidase_M78"/>
    <property type="match status" value="1"/>
</dbReference>
<dbReference type="AlphaFoldDB" id="A0A7G7CSN1"/>
<accession>A0A7G7CSN1</accession>
<comment type="similarity">
    <text evidence="1">Belongs to the short-chain fatty acyl-CoA assimilation regulator (ScfR) family.</text>
</comment>
<dbReference type="CDD" id="cd00093">
    <property type="entry name" value="HTH_XRE"/>
    <property type="match status" value="1"/>
</dbReference>
<dbReference type="GO" id="GO:0003677">
    <property type="term" value="F:DNA binding"/>
    <property type="evidence" value="ECO:0007669"/>
    <property type="project" value="InterPro"/>
</dbReference>
<gene>
    <name evidence="3" type="ORF">H0194_08890</name>
</gene>
<feature type="domain" description="IrrE N-terminal-like" evidence="2">
    <location>
        <begin position="164"/>
        <end position="252"/>
    </location>
</feature>
<evidence type="ECO:0000256" key="1">
    <source>
        <dbReference type="ARBA" id="ARBA00007227"/>
    </source>
</evidence>
<sequence>MGRVPIAPEVLRWAIERTGLSESELASNPDFSRLKLWMNGKEQPTFKQAQKLAKVAGLPFGYLLLPAPVDTTPKLPDFRTDTSAPLSTPSKELEQKIYECQHSLDWYVDYANEYGYDHPELIGSASLSRSAVAAAENLRLKVGWDPTASLKRRKRINAVAELLEDQGLLVQKSSMVGLNTHARLDRNEFRGFTLIEEDFALIFINTADTDAANTFALAHELGHVVLRKPGVCSAEERNETEHWCNAFAASFLAESENPNRTEQFPTSSTQMIHSYNAARERLGGNFLDCISAAYAAGSLSYTDAVQFTGYRSSSALHKALAT</sequence>
<dbReference type="InterPro" id="IPR010359">
    <property type="entry name" value="IrrE_HExxH"/>
</dbReference>
<dbReference type="EMBL" id="CP059404">
    <property type="protein sequence ID" value="QNE90597.1"/>
    <property type="molecule type" value="Genomic_DNA"/>
</dbReference>
<dbReference type="InterPro" id="IPR052345">
    <property type="entry name" value="Rad_response_metalloprotease"/>
</dbReference>
<evidence type="ECO:0000313" key="3">
    <source>
        <dbReference type="EMBL" id="QNE90597.1"/>
    </source>
</evidence>